<dbReference type="PANTHER" id="PTHR24171">
    <property type="entry name" value="ANKYRIN REPEAT DOMAIN-CONTAINING PROTEIN 39-RELATED"/>
    <property type="match status" value="1"/>
</dbReference>
<organism evidence="6 7">
    <name type="scientific">Tritrichomonas foetus</name>
    <dbReference type="NCBI Taxonomy" id="1144522"/>
    <lineage>
        <taxon>Eukaryota</taxon>
        <taxon>Metamonada</taxon>
        <taxon>Parabasalia</taxon>
        <taxon>Tritrichomonadida</taxon>
        <taxon>Tritrichomonadidae</taxon>
        <taxon>Tritrichomonas</taxon>
    </lineage>
</organism>
<dbReference type="Gene3D" id="3.30.40.10">
    <property type="entry name" value="Zinc/RING finger domain, C3HC4 (zinc finger)"/>
    <property type="match status" value="1"/>
</dbReference>
<dbReference type="SUPFAM" id="SSF57850">
    <property type="entry name" value="RING/U-box"/>
    <property type="match status" value="1"/>
</dbReference>
<dbReference type="SMART" id="SM00248">
    <property type="entry name" value="ANK"/>
    <property type="match status" value="2"/>
</dbReference>
<keyword evidence="7" id="KW-1185">Reference proteome</keyword>
<dbReference type="PROSITE" id="PS50297">
    <property type="entry name" value="ANK_REP_REGION"/>
    <property type="match status" value="2"/>
</dbReference>
<dbReference type="VEuPathDB" id="TrichDB:TRFO_30178"/>
<dbReference type="RefSeq" id="XP_068355816.1">
    <property type="nucleotide sequence ID" value="XM_068507196.1"/>
</dbReference>
<evidence type="ECO:0000259" key="5">
    <source>
        <dbReference type="PROSITE" id="PS50089"/>
    </source>
</evidence>
<evidence type="ECO:0000313" key="6">
    <source>
        <dbReference type="EMBL" id="OHT02680.1"/>
    </source>
</evidence>
<keyword evidence="4" id="KW-0479">Metal-binding</keyword>
<dbReference type="OrthoDB" id="194358at2759"/>
<feature type="repeat" description="ANK" evidence="3">
    <location>
        <begin position="56"/>
        <end position="88"/>
    </location>
</feature>
<dbReference type="Pfam" id="PF12796">
    <property type="entry name" value="Ank_2"/>
    <property type="match status" value="1"/>
</dbReference>
<dbReference type="CDD" id="cd16649">
    <property type="entry name" value="mRING-HC-C3HC5_CGRF1-like"/>
    <property type="match status" value="1"/>
</dbReference>
<dbReference type="Gene3D" id="1.25.40.20">
    <property type="entry name" value="Ankyrin repeat-containing domain"/>
    <property type="match status" value="2"/>
</dbReference>
<sequence length="200" mass="21826">MKDIELVQLLLNNGADVNIGDENGTIPLHIACKLDQVAIGKILIDANSNINTKGQGKNTPLHYASHNMNKTLVEILIKKGASAREKNDEGRTPLQGVRLTFAKFMRQLLGDEKKTTTTDDSSHVEPGDILNQASETFDSFSELKDAFCLLCRRRAATAALLPCGHLCVCEQCQKERVSAVKTCPICKQEVYGAVSILAES</sequence>
<feature type="repeat" description="ANK" evidence="3">
    <location>
        <begin position="23"/>
        <end position="55"/>
    </location>
</feature>
<dbReference type="Pfam" id="PF13920">
    <property type="entry name" value="zf-C3HC4_3"/>
    <property type="match status" value="1"/>
</dbReference>
<protein>
    <recommendedName>
        <fullName evidence="5">RING-type domain-containing protein</fullName>
    </recommendedName>
</protein>
<evidence type="ECO:0000256" key="1">
    <source>
        <dbReference type="ARBA" id="ARBA00022737"/>
    </source>
</evidence>
<dbReference type="Proteomes" id="UP000179807">
    <property type="component" value="Unassembled WGS sequence"/>
</dbReference>
<gene>
    <name evidence="6" type="ORF">TRFO_30178</name>
</gene>
<dbReference type="GeneID" id="94841900"/>
<comment type="caution">
    <text evidence="6">The sequence shown here is derived from an EMBL/GenBank/DDBJ whole genome shotgun (WGS) entry which is preliminary data.</text>
</comment>
<reference evidence="6" key="1">
    <citation type="submission" date="2016-10" db="EMBL/GenBank/DDBJ databases">
        <authorList>
            <person name="Benchimol M."/>
            <person name="Almeida L.G."/>
            <person name="Vasconcelos A.T."/>
            <person name="Perreira-Neves A."/>
            <person name="Rosa I.A."/>
            <person name="Tasca T."/>
            <person name="Bogo M.R."/>
            <person name="de Souza W."/>
        </authorList>
    </citation>
    <scope>NUCLEOTIDE SEQUENCE [LARGE SCALE GENOMIC DNA]</scope>
    <source>
        <strain evidence="6">K</strain>
    </source>
</reference>
<dbReference type="InterPro" id="IPR036770">
    <property type="entry name" value="Ankyrin_rpt-contain_sf"/>
</dbReference>
<dbReference type="PROSITE" id="PS50089">
    <property type="entry name" value="ZF_RING_2"/>
    <property type="match status" value="1"/>
</dbReference>
<keyword evidence="1" id="KW-0677">Repeat</keyword>
<keyword evidence="4" id="KW-0862">Zinc</keyword>
<dbReference type="EMBL" id="MLAK01000858">
    <property type="protein sequence ID" value="OHT02680.1"/>
    <property type="molecule type" value="Genomic_DNA"/>
</dbReference>
<evidence type="ECO:0000256" key="2">
    <source>
        <dbReference type="ARBA" id="ARBA00023043"/>
    </source>
</evidence>
<evidence type="ECO:0000256" key="3">
    <source>
        <dbReference type="PROSITE-ProRule" id="PRU00023"/>
    </source>
</evidence>
<evidence type="ECO:0000313" key="7">
    <source>
        <dbReference type="Proteomes" id="UP000179807"/>
    </source>
</evidence>
<name>A0A1J4JW65_9EUKA</name>
<evidence type="ECO:0000256" key="4">
    <source>
        <dbReference type="PROSITE-ProRule" id="PRU00175"/>
    </source>
</evidence>
<accession>A0A1J4JW65</accession>
<dbReference type="InterPro" id="IPR013083">
    <property type="entry name" value="Znf_RING/FYVE/PHD"/>
</dbReference>
<keyword evidence="4" id="KW-0863">Zinc-finger</keyword>
<dbReference type="PROSITE" id="PS50088">
    <property type="entry name" value="ANK_REPEAT"/>
    <property type="match status" value="3"/>
</dbReference>
<keyword evidence="2 3" id="KW-0040">ANK repeat</keyword>
<dbReference type="PANTHER" id="PTHR24171:SF9">
    <property type="entry name" value="ANKYRIN REPEAT DOMAIN-CONTAINING PROTEIN 39"/>
    <property type="match status" value="1"/>
</dbReference>
<dbReference type="SUPFAM" id="SSF48403">
    <property type="entry name" value="Ankyrin repeat"/>
    <property type="match status" value="1"/>
</dbReference>
<dbReference type="AlphaFoldDB" id="A0A1J4JW65"/>
<dbReference type="GO" id="GO:0008270">
    <property type="term" value="F:zinc ion binding"/>
    <property type="evidence" value="ECO:0007669"/>
    <property type="project" value="UniProtKB-KW"/>
</dbReference>
<feature type="domain" description="RING-type" evidence="5">
    <location>
        <begin position="148"/>
        <end position="187"/>
    </location>
</feature>
<proteinExistence type="predicted"/>
<feature type="repeat" description="ANK" evidence="3">
    <location>
        <begin position="1"/>
        <end position="22"/>
    </location>
</feature>
<dbReference type="InterPro" id="IPR002110">
    <property type="entry name" value="Ankyrin_rpt"/>
</dbReference>
<dbReference type="InterPro" id="IPR001841">
    <property type="entry name" value="Znf_RING"/>
</dbReference>